<gene>
    <name evidence="3" type="ORF">MIPYR_20034</name>
</gene>
<keyword evidence="1" id="KW-0472">Membrane</keyword>
<dbReference type="RefSeq" id="WP_295574435.1">
    <property type="nucleotide sequence ID" value="NZ_FLQR01000006.1"/>
</dbReference>
<feature type="domain" description="DUF2231" evidence="2">
    <location>
        <begin position="12"/>
        <end position="159"/>
    </location>
</feature>
<accession>A0A1Y5NYA8</accession>
<protein>
    <recommendedName>
        <fullName evidence="2">DUF2231 domain-containing protein</fullName>
    </recommendedName>
</protein>
<keyword evidence="1" id="KW-1133">Transmembrane helix</keyword>
<feature type="transmembrane region" description="Helical" evidence="1">
    <location>
        <begin position="18"/>
        <end position="40"/>
    </location>
</feature>
<evidence type="ECO:0000259" key="2">
    <source>
        <dbReference type="Pfam" id="PF09990"/>
    </source>
</evidence>
<sequence length="163" mass="16719">MNPSQTALEVSGLPLHPLVVHAVVILVPLTALALLLSAVWPAARARLGLVTPIAALVVLVLVPITVLAGESLKEAVGPLPAVQRHEGFGRMLLPWAIAVFLVATAQWVWHRVGRTRVRAAAPGTARAVDIGLIAVAVIAAAGSVVVVVLAGESGSRAVWGSLG</sequence>
<evidence type="ECO:0000256" key="1">
    <source>
        <dbReference type="SAM" id="Phobius"/>
    </source>
</evidence>
<proteinExistence type="predicted"/>
<feature type="transmembrane region" description="Helical" evidence="1">
    <location>
        <begin position="47"/>
        <end position="68"/>
    </location>
</feature>
<evidence type="ECO:0000313" key="3">
    <source>
        <dbReference type="EMBL" id="SBS71487.1"/>
    </source>
</evidence>
<keyword evidence="1" id="KW-0812">Transmembrane</keyword>
<feature type="transmembrane region" description="Helical" evidence="1">
    <location>
        <begin position="88"/>
        <end position="109"/>
    </location>
</feature>
<dbReference type="InterPro" id="IPR019251">
    <property type="entry name" value="DUF2231_TM"/>
</dbReference>
<reference evidence="3" key="1">
    <citation type="submission" date="2016-03" db="EMBL/GenBank/DDBJ databases">
        <authorList>
            <person name="Ploux O."/>
        </authorList>
    </citation>
    <scope>NUCLEOTIDE SEQUENCE</scope>
    <source>
        <strain evidence="3">UC1</strain>
    </source>
</reference>
<organism evidence="3">
    <name type="scientific">uncultured Microbacterium sp</name>
    <dbReference type="NCBI Taxonomy" id="191216"/>
    <lineage>
        <taxon>Bacteria</taxon>
        <taxon>Bacillati</taxon>
        <taxon>Actinomycetota</taxon>
        <taxon>Actinomycetes</taxon>
        <taxon>Micrococcales</taxon>
        <taxon>Microbacteriaceae</taxon>
        <taxon>Microbacterium</taxon>
        <taxon>environmental samples</taxon>
    </lineage>
</organism>
<dbReference type="Pfam" id="PF09990">
    <property type="entry name" value="DUF2231"/>
    <property type="match status" value="1"/>
</dbReference>
<feature type="transmembrane region" description="Helical" evidence="1">
    <location>
        <begin position="130"/>
        <end position="151"/>
    </location>
</feature>
<dbReference type="EMBL" id="FLQR01000006">
    <property type="protein sequence ID" value="SBS71487.1"/>
    <property type="molecule type" value="Genomic_DNA"/>
</dbReference>
<name>A0A1Y5NYA8_9MICO</name>
<dbReference type="AlphaFoldDB" id="A0A1Y5NYA8"/>